<dbReference type="AlphaFoldDB" id="A0AAV6XUM6"/>
<feature type="compositionally biased region" description="Polar residues" evidence="1">
    <location>
        <begin position="237"/>
        <end position="247"/>
    </location>
</feature>
<dbReference type="Proteomes" id="UP000826271">
    <property type="component" value="Unassembled WGS sequence"/>
</dbReference>
<organism evidence="3 4">
    <name type="scientific">Buddleja alternifolia</name>
    <dbReference type="NCBI Taxonomy" id="168488"/>
    <lineage>
        <taxon>Eukaryota</taxon>
        <taxon>Viridiplantae</taxon>
        <taxon>Streptophyta</taxon>
        <taxon>Embryophyta</taxon>
        <taxon>Tracheophyta</taxon>
        <taxon>Spermatophyta</taxon>
        <taxon>Magnoliopsida</taxon>
        <taxon>eudicotyledons</taxon>
        <taxon>Gunneridae</taxon>
        <taxon>Pentapetalae</taxon>
        <taxon>asterids</taxon>
        <taxon>lamiids</taxon>
        <taxon>Lamiales</taxon>
        <taxon>Scrophulariaceae</taxon>
        <taxon>Buddlejeae</taxon>
        <taxon>Buddleja</taxon>
    </lineage>
</organism>
<evidence type="ECO:0000259" key="2">
    <source>
        <dbReference type="Pfam" id="PF03732"/>
    </source>
</evidence>
<sequence length="352" mass="39546">MNCSGIRVVDPRIGGTGPLSMADGTSSMEVRRELDGLKDQLQVNSNETKKLIEELREMIASVAASVPELHGRPASETSHGGGVGIDPDFLEVDGTPPEAKVRIAAVHLEGKALQWHQISMKNRLTRDLPHWSEYVTALNDRFDALLYEDPMSELVNLKQTNTIQAYFDKFDEIMNCVELPEQYAISCFLGGLRSDIAIPVRMFKPRTLQNAISLAKLQEHANSMTAKKPNPPLMNRYTPNINKSNFPNPSPRPTHSPYSSPLPSAQPHIPNKPNFTTQRSSAPPIIPSRRLSPQEMDEKRAKNICFWCDEKFTPGHQCSKRRQLYIMETNEEEADKGKGEPIEELSEGQRYQ</sequence>
<reference evidence="3" key="1">
    <citation type="submission" date="2019-10" db="EMBL/GenBank/DDBJ databases">
        <authorList>
            <person name="Zhang R."/>
            <person name="Pan Y."/>
            <person name="Wang J."/>
            <person name="Ma R."/>
            <person name="Yu S."/>
        </authorList>
    </citation>
    <scope>NUCLEOTIDE SEQUENCE</scope>
    <source>
        <strain evidence="3">LA-IB0</strain>
        <tissue evidence="3">Leaf</tissue>
    </source>
</reference>
<feature type="domain" description="Retrotransposon gag" evidence="2">
    <location>
        <begin position="102"/>
        <end position="193"/>
    </location>
</feature>
<comment type="caution">
    <text evidence="3">The sequence shown here is derived from an EMBL/GenBank/DDBJ whole genome shotgun (WGS) entry which is preliminary data.</text>
</comment>
<gene>
    <name evidence="3" type="ORF">BUALT_Bualt05G0118400</name>
</gene>
<name>A0AAV6XUM6_9LAMI</name>
<evidence type="ECO:0000313" key="3">
    <source>
        <dbReference type="EMBL" id="KAG8382823.1"/>
    </source>
</evidence>
<dbReference type="InterPro" id="IPR005162">
    <property type="entry name" value="Retrotrans_gag_dom"/>
</dbReference>
<feature type="region of interest" description="Disordered" evidence="1">
    <location>
        <begin position="329"/>
        <end position="352"/>
    </location>
</feature>
<proteinExistence type="predicted"/>
<accession>A0AAV6XUM6</accession>
<feature type="region of interest" description="Disordered" evidence="1">
    <location>
        <begin position="222"/>
        <end position="296"/>
    </location>
</feature>
<dbReference type="EMBL" id="WHWC01000005">
    <property type="protein sequence ID" value="KAG8382823.1"/>
    <property type="molecule type" value="Genomic_DNA"/>
</dbReference>
<keyword evidence="4" id="KW-1185">Reference proteome</keyword>
<evidence type="ECO:0000256" key="1">
    <source>
        <dbReference type="SAM" id="MobiDB-lite"/>
    </source>
</evidence>
<dbReference type="Pfam" id="PF03732">
    <property type="entry name" value="Retrotrans_gag"/>
    <property type="match status" value="1"/>
</dbReference>
<evidence type="ECO:0000313" key="4">
    <source>
        <dbReference type="Proteomes" id="UP000826271"/>
    </source>
</evidence>
<protein>
    <recommendedName>
        <fullName evidence="2">Retrotransposon gag domain-containing protein</fullName>
    </recommendedName>
</protein>